<dbReference type="AlphaFoldDB" id="A0A2K3K087"/>
<proteinExistence type="predicted"/>
<dbReference type="EMBL" id="ASHM01133210">
    <property type="protein sequence ID" value="PNX59709.1"/>
    <property type="molecule type" value="Genomic_DNA"/>
</dbReference>
<evidence type="ECO:0000313" key="2">
    <source>
        <dbReference type="Proteomes" id="UP000236291"/>
    </source>
</evidence>
<evidence type="ECO:0000313" key="1">
    <source>
        <dbReference type="EMBL" id="PNX59709.1"/>
    </source>
</evidence>
<reference evidence="1 2" key="2">
    <citation type="journal article" date="2017" name="Front. Plant Sci.">
        <title>Gene Classification and Mining of Molecular Markers Useful in Red Clover (Trifolium pratense) Breeding.</title>
        <authorList>
            <person name="Istvanek J."/>
            <person name="Dluhosova J."/>
            <person name="Dluhos P."/>
            <person name="Patkova L."/>
            <person name="Nedelnik J."/>
            <person name="Repkova J."/>
        </authorList>
    </citation>
    <scope>NUCLEOTIDE SEQUENCE [LARGE SCALE GENOMIC DNA]</scope>
    <source>
        <strain evidence="2">cv. Tatra</strain>
        <tissue evidence="1">Young leaves</tissue>
    </source>
</reference>
<name>A0A2K3K087_TRIPR</name>
<dbReference type="Proteomes" id="UP000236291">
    <property type="component" value="Unassembled WGS sequence"/>
</dbReference>
<sequence>WERTRRDVAVTTIAPQVTNKLVVVYQMSP</sequence>
<accession>A0A2K3K087</accession>
<gene>
    <name evidence="1" type="ORF">L195_g059822</name>
</gene>
<organism evidence="1 2">
    <name type="scientific">Trifolium pratense</name>
    <name type="common">Red clover</name>
    <dbReference type="NCBI Taxonomy" id="57577"/>
    <lineage>
        <taxon>Eukaryota</taxon>
        <taxon>Viridiplantae</taxon>
        <taxon>Streptophyta</taxon>
        <taxon>Embryophyta</taxon>
        <taxon>Tracheophyta</taxon>
        <taxon>Spermatophyta</taxon>
        <taxon>Magnoliopsida</taxon>
        <taxon>eudicotyledons</taxon>
        <taxon>Gunneridae</taxon>
        <taxon>Pentapetalae</taxon>
        <taxon>rosids</taxon>
        <taxon>fabids</taxon>
        <taxon>Fabales</taxon>
        <taxon>Fabaceae</taxon>
        <taxon>Papilionoideae</taxon>
        <taxon>50 kb inversion clade</taxon>
        <taxon>NPAAA clade</taxon>
        <taxon>Hologalegina</taxon>
        <taxon>IRL clade</taxon>
        <taxon>Trifolieae</taxon>
        <taxon>Trifolium</taxon>
    </lineage>
</organism>
<feature type="non-terminal residue" evidence="1">
    <location>
        <position position="1"/>
    </location>
</feature>
<protein>
    <submittedName>
        <fullName evidence="1">Uncharacterized protein</fullName>
    </submittedName>
</protein>
<reference evidence="1 2" key="1">
    <citation type="journal article" date="2014" name="Am. J. Bot.">
        <title>Genome assembly and annotation for red clover (Trifolium pratense; Fabaceae).</title>
        <authorList>
            <person name="Istvanek J."/>
            <person name="Jaros M."/>
            <person name="Krenek A."/>
            <person name="Repkova J."/>
        </authorList>
    </citation>
    <scope>NUCLEOTIDE SEQUENCE [LARGE SCALE GENOMIC DNA]</scope>
    <source>
        <strain evidence="2">cv. Tatra</strain>
        <tissue evidence="1">Young leaves</tissue>
    </source>
</reference>
<comment type="caution">
    <text evidence="1">The sequence shown here is derived from an EMBL/GenBank/DDBJ whole genome shotgun (WGS) entry which is preliminary data.</text>
</comment>